<evidence type="ECO:0000313" key="2">
    <source>
        <dbReference type="EMBL" id="WDE03189.1"/>
    </source>
</evidence>
<evidence type="ECO:0000313" key="3">
    <source>
        <dbReference type="Proteomes" id="UP000032352"/>
    </source>
</evidence>
<dbReference type="EMBL" id="CP059733">
    <property type="protein sequence ID" value="WDE03189.1"/>
    <property type="molecule type" value="Genomic_DNA"/>
</dbReference>
<dbReference type="RefSeq" id="WP_044837818.1">
    <property type="nucleotide sequence ID" value="NZ_CP059733.1"/>
</dbReference>
<reference evidence="2 3" key="1">
    <citation type="journal article" date="2015" name="Genome Announc.">
        <title>Draft Genome Sequences of Marine Isolates of Thalassomonas viridans and Thalassomonas actiniarum.</title>
        <authorList>
            <person name="Olonade I."/>
            <person name="van Zyl L.J."/>
            <person name="Trindade M."/>
        </authorList>
    </citation>
    <scope>NUCLEOTIDE SEQUENCE [LARGE SCALE GENOMIC DNA]</scope>
    <source>
        <strain evidence="2 3">XOM25</strain>
    </source>
</reference>
<dbReference type="InterPro" id="IPR023155">
    <property type="entry name" value="Cyt_c-552/4"/>
</dbReference>
<dbReference type="InterPro" id="IPR036280">
    <property type="entry name" value="Multihaem_cyt_sf"/>
</dbReference>
<proteinExistence type="predicted"/>
<dbReference type="Proteomes" id="UP000032352">
    <property type="component" value="Chromosome"/>
</dbReference>
<feature type="domain" description="Cytochrome c-552/4" evidence="1">
    <location>
        <begin position="94"/>
        <end position="175"/>
    </location>
</feature>
<protein>
    <recommendedName>
        <fullName evidence="1">Cytochrome c-552/4 domain-containing protein</fullName>
    </recommendedName>
</protein>
<gene>
    <name evidence="2" type="ORF">SG34_017425</name>
</gene>
<dbReference type="Gene3D" id="1.10.1130.10">
    <property type="entry name" value="Flavocytochrome C3, Chain A"/>
    <property type="match status" value="1"/>
</dbReference>
<dbReference type="KEGG" id="tvd:SG34_017425"/>
<dbReference type="Pfam" id="PF13435">
    <property type="entry name" value="Cytochrome_C554"/>
    <property type="match status" value="1"/>
</dbReference>
<dbReference type="SUPFAM" id="SSF48695">
    <property type="entry name" value="Multiheme cytochromes"/>
    <property type="match status" value="1"/>
</dbReference>
<sequence length="619" mass="68409">MLIYLNFILVSGAKSLAGRFYRRIRKFLSMSHIALAALIFSLLWSDAVLSAIPGGEKAQLAPAGQGQGEGAQAPAVNEDHRALLEQVEFPSAQECGGCHIDIYREWSVSRHAYAQTSPTFLAYQATLVKLTNGTLGDFCQRCHSQTGMSSSEAILTSNSKRDTVSKEGVTCIVCHRVAGEYGKISGRLPLESGDIYKPVYGPRPGDELERVLAAQKGRPPKVHKEARHLEQVSESGFCARCHDVRLVNGFRLEDAFSEYKQTPAAKRGESCQDCHMGPVPGIASEYPHAPAAVVRGTPSKPARRTNHMFVGPDSPLVHPGIFPIDPEAQEFATPEQWITFDYKAGWGTEEFEQGITDSAADQSQFTGIWQDQDERFMAREIIDRQLELRAEAHARGTALLRNGYGLGEIEVVESGDALSFKVQVKNLTDGHSVPTGLIAERNVFLQVSVTDQKDQVIFRSGDLDPNGDVRDSHSLYVHNGDMPLDEQLFNLRSPFMVHAAYGGEREQVLPANYSFDPLIFMRPSPTPALLMGGIRDIRLQKRSIEANGYRWANYRVAPEQLSGHGPYKVNVKLVAGQLPPHLIHAISGAGFEYGLSARDIGDRMVELYRVLWERDLVIN</sequence>
<organism evidence="2 3">
    <name type="scientific">Thalassomonas viridans</name>
    <dbReference type="NCBI Taxonomy" id="137584"/>
    <lineage>
        <taxon>Bacteria</taxon>
        <taxon>Pseudomonadati</taxon>
        <taxon>Pseudomonadota</taxon>
        <taxon>Gammaproteobacteria</taxon>
        <taxon>Alteromonadales</taxon>
        <taxon>Colwelliaceae</taxon>
        <taxon>Thalassomonas</taxon>
    </lineage>
</organism>
<accession>A0AAE9YZC4</accession>
<keyword evidence="3" id="KW-1185">Reference proteome</keyword>
<reference evidence="2 3" key="2">
    <citation type="journal article" date="2022" name="Mar. Drugs">
        <title>Bioassay-Guided Fractionation Leads to the Detection of Cholic Acid Generated by the Rare Thalassomonas sp.</title>
        <authorList>
            <person name="Pheiffer F."/>
            <person name="Schneider Y.K."/>
            <person name="Hansen E.H."/>
            <person name="Andersen J.H."/>
            <person name="Isaksson J."/>
            <person name="Busche T."/>
            <person name="R C."/>
            <person name="Kalinowski J."/>
            <person name="Zyl L.V."/>
            <person name="Trindade M."/>
        </authorList>
    </citation>
    <scope>NUCLEOTIDE SEQUENCE [LARGE SCALE GENOMIC DNA]</scope>
    <source>
        <strain evidence="2 3">XOM25</strain>
    </source>
</reference>
<name>A0AAE9YZC4_9GAMM</name>
<evidence type="ECO:0000259" key="1">
    <source>
        <dbReference type="Pfam" id="PF13435"/>
    </source>
</evidence>
<dbReference type="AlphaFoldDB" id="A0AAE9YZC4"/>